<dbReference type="EMBL" id="NGAF01000028">
    <property type="protein sequence ID" value="OXR40661.1"/>
    <property type="molecule type" value="Genomic_DNA"/>
</dbReference>
<organism evidence="2 3">
    <name type="scientific">Nocardia cerradoensis</name>
    <dbReference type="NCBI Taxonomy" id="85688"/>
    <lineage>
        <taxon>Bacteria</taxon>
        <taxon>Bacillati</taxon>
        <taxon>Actinomycetota</taxon>
        <taxon>Actinomycetes</taxon>
        <taxon>Mycobacteriales</taxon>
        <taxon>Nocardiaceae</taxon>
        <taxon>Nocardia</taxon>
    </lineage>
</organism>
<dbReference type="Pfam" id="PF12728">
    <property type="entry name" value="HTH_17"/>
    <property type="match status" value="1"/>
</dbReference>
<dbReference type="SUPFAM" id="SSF46955">
    <property type="entry name" value="Putative DNA-binding domain"/>
    <property type="match status" value="1"/>
</dbReference>
<gene>
    <name evidence="2" type="ORF">B7C42_07218</name>
</gene>
<dbReference type="AlphaFoldDB" id="A0A231GW01"/>
<evidence type="ECO:0000313" key="3">
    <source>
        <dbReference type="Proteomes" id="UP000215506"/>
    </source>
</evidence>
<dbReference type="InterPro" id="IPR041657">
    <property type="entry name" value="HTH_17"/>
</dbReference>
<protein>
    <recommendedName>
        <fullName evidence="1">Helix-turn-helix domain-containing protein</fullName>
    </recommendedName>
</protein>
<dbReference type="InterPro" id="IPR009061">
    <property type="entry name" value="DNA-bd_dom_put_sf"/>
</dbReference>
<feature type="domain" description="Helix-turn-helix" evidence="1">
    <location>
        <begin position="15"/>
        <end position="68"/>
    </location>
</feature>
<proteinExistence type="predicted"/>
<keyword evidence="3" id="KW-1185">Reference proteome</keyword>
<reference evidence="2 3" key="1">
    <citation type="submission" date="2017-07" db="EMBL/GenBank/DDBJ databases">
        <title>First draft Genome Sequence of Nocardia cerradoensis isolated from human infection.</title>
        <authorList>
            <person name="Carrasco G."/>
        </authorList>
    </citation>
    <scope>NUCLEOTIDE SEQUENCE [LARGE SCALE GENOMIC DNA]</scope>
    <source>
        <strain evidence="2 3">CNM20130759</strain>
    </source>
</reference>
<evidence type="ECO:0000313" key="2">
    <source>
        <dbReference type="EMBL" id="OXR40661.1"/>
    </source>
</evidence>
<dbReference type="Proteomes" id="UP000215506">
    <property type="component" value="Unassembled WGS sequence"/>
</dbReference>
<name>A0A231GW01_9NOCA</name>
<sequence>MNDHGLLSELRESAWYTTEEVAAMLKVDASSLRRWRTARPPQGPPFVQLSDRVTRYSGADLIEYLSHRRIDPTAA</sequence>
<evidence type="ECO:0000259" key="1">
    <source>
        <dbReference type="Pfam" id="PF12728"/>
    </source>
</evidence>
<comment type="caution">
    <text evidence="2">The sequence shown here is derived from an EMBL/GenBank/DDBJ whole genome shotgun (WGS) entry which is preliminary data.</text>
</comment>
<accession>A0A231GW01</accession>
<dbReference type="RefSeq" id="WP_039782246.1">
    <property type="nucleotide sequence ID" value="NZ_JAAXOR010000008.1"/>
</dbReference>